<dbReference type="GO" id="GO:0000976">
    <property type="term" value="F:transcription cis-regulatory region binding"/>
    <property type="evidence" value="ECO:0007669"/>
    <property type="project" value="TreeGrafter"/>
</dbReference>
<dbReference type="SUPFAM" id="SSF46785">
    <property type="entry name" value="Winged helix' DNA-binding domain"/>
    <property type="match status" value="1"/>
</dbReference>
<keyword evidence="4" id="KW-0804">Transcription</keyword>
<dbReference type="AlphaFoldDB" id="A0A6B0Y165"/>
<dbReference type="PANTHER" id="PTHR30126:SF98">
    <property type="entry name" value="HTH-TYPE TRANSCRIPTIONAL ACTIVATOR BAUR"/>
    <property type="match status" value="1"/>
</dbReference>
<dbReference type="Gene3D" id="3.40.190.290">
    <property type="match status" value="1"/>
</dbReference>
<protein>
    <submittedName>
        <fullName evidence="6">LysR family transcriptional regulator</fullName>
    </submittedName>
</protein>
<sequence length="320" mass="36013">MDFRQLKYFHAVAKHESLTAASEALNVTQPAIGQQVRKLEAELGLKLLTRHSRGMRPTSVGKILFQRAEDILGAVESTRRELSRHRNTSEGTVRIGVTPSLSRVLVPRLMELGFDRHPGITLLFNQGFPADLESMWEAGECDFAFFDRDIETDESESLPVYNERLCLIGPPSLCAPLPDPVPIVDVAELPVVLDVRSIWAREQLERGFRKTRSKWADLIECSSIEIRREYLVRGRRFCVAPIAQFNDEIAAGLAAHRNIDLPCFDRTVHLAGPRVEKMTEAQRNIRTLVVEIADDLIRNASVAWQPPEWTSSESSNSSTS</sequence>
<keyword evidence="2" id="KW-0805">Transcription regulation</keyword>
<dbReference type="GO" id="GO:0003700">
    <property type="term" value="F:DNA-binding transcription factor activity"/>
    <property type="evidence" value="ECO:0007669"/>
    <property type="project" value="InterPro"/>
</dbReference>
<gene>
    <name evidence="6" type="ORF">F4Y60_10380</name>
</gene>
<comment type="similarity">
    <text evidence="1">Belongs to the LysR transcriptional regulatory family.</text>
</comment>
<evidence type="ECO:0000256" key="3">
    <source>
        <dbReference type="ARBA" id="ARBA00023125"/>
    </source>
</evidence>
<evidence type="ECO:0000313" key="6">
    <source>
        <dbReference type="EMBL" id="MXY34468.1"/>
    </source>
</evidence>
<dbReference type="FunFam" id="1.10.10.10:FF:000001">
    <property type="entry name" value="LysR family transcriptional regulator"/>
    <property type="match status" value="1"/>
</dbReference>
<dbReference type="InterPro" id="IPR036388">
    <property type="entry name" value="WH-like_DNA-bd_sf"/>
</dbReference>
<dbReference type="Pfam" id="PF00126">
    <property type="entry name" value="HTH_1"/>
    <property type="match status" value="1"/>
</dbReference>
<dbReference type="InterPro" id="IPR036390">
    <property type="entry name" value="WH_DNA-bd_sf"/>
</dbReference>
<keyword evidence="3" id="KW-0238">DNA-binding</keyword>
<dbReference type="Gene3D" id="1.10.10.10">
    <property type="entry name" value="Winged helix-like DNA-binding domain superfamily/Winged helix DNA-binding domain"/>
    <property type="match status" value="1"/>
</dbReference>
<evidence type="ECO:0000259" key="5">
    <source>
        <dbReference type="PROSITE" id="PS50931"/>
    </source>
</evidence>
<proteinExistence type="inferred from homology"/>
<evidence type="ECO:0000256" key="1">
    <source>
        <dbReference type="ARBA" id="ARBA00009437"/>
    </source>
</evidence>
<dbReference type="EMBL" id="VXRY01000419">
    <property type="protein sequence ID" value="MXY34468.1"/>
    <property type="molecule type" value="Genomic_DNA"/>
</dbReference>
<dbReference type="PRINTS" id="PR00039">
    <property type="entry name" value="HTHLYSR"/>
</dbReference>
<name>A0A6B0Y165_9RHOB</name>
<evidence type="ECO:0000256" key="2">
    <source>
        <dbReference type="ARBA" id="ARBA00023015"/>
    </source>
</evidence>
<reference evidence="6" key="1">
    <citation type="submission" date="2019-09" db="EMBL/GenBank/DDBJ databases">
        <title>Characterisation of the sponge microbiome using genome-centric metagenomics.</title>
        <authorList>
            <person name="Engelberts J.P."/>
            <person name="Robbins S.J."/>
            <person name="De Goeij J.M."/>
            <person name="Aranda M."/>
            <person name="Bell S.C."/>
            <person name="Webster N.S."/>
        </authorList>
    </citation>
    <scope>NUCLEOTIDE SEQUENCE</scope>
    <source>
        <strain evidence="6">SB0664_bin_43</strain>
    </source>
</reference>
<accession>A0A6B0Y165</accession>
<dbReference type="InterPro" id="IPR005119">
    <property type="entry name" value="LysR_subst-bd"/>
</dbReference>
<feature type="domain" description="HTH lysR-type" evidence="5">
    <location>
        <begin position="1"/>
        <end position="58"/>
    </location>
</feature>
<dbReference type="InterPro" id="IPR000847">
    <property type="entry name" value="LysR_HTH_N"/>
</dbReference>
<comment type="caution">
    <text evidence="6">The sequence shown here is derived from an EMBL/GenBank/DDBJ whole genome shotgun (WGS) entry which is preliminary data.</text>
</comment>
<dbReference type="PROSITE" id="PS50931">
    <property type="entry name" value="HTH_LYSR"/>
    <property type="match status" value="1"/>
</dbReference>
<dbReference type="Pfam" id="PF03466">
    <property type="entry name" value="LysR_substrate"/>
    <property type="match status" value="1"/>
</dbReference>
<dbReference type="PANTHER" id="PTHR30126">
    <property type="entry name" value="HTH-TYPE TRANSCRIPTIONAL REGULATOR"/>
    <property type="match status" value="1"/>
</dbReference>
<evidence type="ECO:0000256" key="4">
    <source>
        <dbReference type="ARBA" id="ARBA00023163"/>
    </source>
</evidence>
<dbReference type="SUPFAM" id="SSF53850">
    <property type="entry name" value="Periplasmic binding protein-like II"/>
    <property type="match status" value="1"/>
</dbReference>
<organism evidence="6">
    <name type="scientific">Boseongicola sp. SB0664_bin_43</name>
    <dbReference type="NCBI Taxonomy" id="2604844"/>
    <lineage>
        <taxon>Bacteria</taxon>
        <taxon>Pseudomonadati</taxon>
        <taxon>Pseudomonadota</taxon>
        <taxon>Alphaproteobacteria</taxon>
        <taxon>Rhodobacterales</taxon>
        <taxon>Paracoccaceae</taxon>
        <taxon>Boseongicola</taxon>
    </lineage>
</organism>